<protein>
    <submittedName>
        <fullName evidence="5">Reverse transcriptase domain-containing protein</fullName>
    </submittedName>
</protein>
<gene>
    <name evidence="3" type="ORF">HPBE_LOCUS8242</name>
</gene>
<organism evidence="4 5">
    <name type="scientific">Heligmosomoides polygyrus</name>
    <name type="common">Parasitic roundworm</name>
    <dbReference type="NCBI Taxonomy" id="6339"/>
    <lineage>
        <taxon>Eukaryota</taxon>
        <taxon>Metazoa</taxon>
        <taxon>Ecdysozoa</taxon>
        <taxon>Nematoda</taxon>
        <taxon>Chromadorea</taxon>
        <taxon>Rhabditida</taxon>
        <taxon>Rhabditina</taxon>
        <taxon>Rhabditomorpha</taxon>
        <taxon>Strongyloidea</taxon>
        <taxon>Heligmosomidae</taxon>
        <taxon>Heligmosomoides</taxon>
    </lineage>
</organism>
<accession>A0A3P7XM92</accession>
<name>A0A183FLS1_HELPZ</name>
<feature type="compositionally biased region" description="Basic and acidic residues" evidence="1">
    <location>
        <begin position="109"/>
        <end position="118"/>
    </location>
</feature>
<accession>A0A183FLS1</accession>
<dbReference type="Pfam" id="PF00078">
    <property type="entry name" value="RVT_1"/>
    <property type="match status" value="1"/>
</dbReference>
<sequence>MGVKVDGQQLHLLNDVIIDVKRGVRQGDTISPKLFSATLENVMRELEWEDMGVKVDGQQLHHLRFADDTVLITSSISQAERMLADFDRVRKFAMSTITLPIFFPKKRTKREENDHPADNVDDTGSTRRQSTPPPPNPKKKKPTK</sequence>
<evidence type="ECO:0000256" key="1">
    <source>
        <dbReference type="SAM" id="MobiDB-lite"/>
    </source>
</evidence>
<feature type="region of interest" description="Disordered" evidence="1">
    <location>
        <begin position="105"/>
        <end position="144"/>
    </location>
</feature>
<dbReference type="PANTHER" id="PTHR47027:SF20">
    <property type="entry name" value="REVERSE TRANSCRIPTASE-LIKE PROTEIN WITH RNA-DIRECTED DNA POLYMERASE DOMAIN"/>
    <property type="match status" value="1"/>
</dbReference>
<dbReference type="Proteomes" id="UP000050761">
    <property type="component" value="Unassembled WGS sequence"/>
</dbReference>
<evidence type="ECO:0000259" key="2">
    <source>
        <dbReference type="Pfam" id="PF00078"/>
    </source>
</evidence>
<dbReference type="InterPro" id="IPR000477">
    <property type="entry name" value="RT_dom"/>
</dbReference>
<keyword evidence="4" id="KW-1185">Reference proteome</keyword>
<proteinExistence type="predicted"/>
<dbReference type="WBParaSite" id="HPBE_0000824101-mRNA-1">
    <property type="protein sequence ID" value="HPBE_0000824101-mRNA-1"/>
    <property type="gene ID" value="HPBE_0000824101"/>
</dbReference>
<evidence type="ECO:0000313" key="4">
    <source>
        <dbReference type="Proteomes" id="UP000050761"/>
    </source>
</evidence>
<reference evidence="5" key="2">
    <citation type="submission" date="2019-09" db="UniProtKB">
        <authorList>
            <consortium name="WormBaseParasite"/>
        </authorList>
    </citation>
    <scope>IDENTIFICATION</scope>
</reference>
<dbReference type="AlphaFoldDB" id="A0A183FLS1"/>
<dbReference type="PANTHER" id="PTHR47027">
    <property type="entry name" value="REVERSE TRANSCRIPTASE DOMAIN-CONTAINING PROTEIN"/>
    <property type="match status" value="1"/>
</dbReference>
<dbReference type="OrthoDB" id="5867956at2759"/>
<dbReference type="EMBL" id="UZAH01026097">
    <property type="protein sequence ID" value="VDO75541.1"/>
    <property type="molecule type" value="Genomic_DNA"/>
</dbReference>
<evidence type="ECO:0000313" key="3">
    <source>
        <dbReference type="EMBL" id="VDO75541.1"/>
    </source>
</evidence>
<feature type="domain" description="Reverse transcriptase" evidence="2">
    <location>
        <begin position="20"/>
        <end position="87"/>
    </location>
</feature>
<evidence type="ECO:0000313" key="5">
    <source>
        <dbReference type="WBParaSite" id="HPBE_0000824101-mRNA-1"/>
    </source>
</evidence>
<reference evidence="3 4" key="1">
    <citation type="submission" date="2018-11" db="EMBL/GenBank/DDBJ databases">
        <authorList>
            <consortium name="Pathogen Informatics"/>
        </authorList>
    </citation>
    <scope>NUCLEOTIDE SEQUENCE [LARGE SCALE GENOMIC DNA]</scope>
</reference>